<comment type="caution">
    <text evidence="3">The sequence shown here is derived from an EMBL/GenBank/DDBJ whole genome shotgun (WGS) entry which is preliminary data.</text>
</comment>
<keyword evidence="1" id="KW-0051">Antiviral defense</keyword>
<name>A0A2G6K8E3_9BACT</name>
<dbReference type="AlphaFoldDB" id="A0A2G6K8E3"/>
<dbReference type="InterPro" id="IPR005537">
    <property type="entry name" value="RAMP_III_fam"/>
</dbReference>
<reference evidence="3 4" key="1">
    <citation type="submission" date="2017-10" db="EMBL/GenBank/DDBJ databases">
        <title>Novel microbial diversity and functional potential in the marine mammal oral microbiome.</title>
        <authorList>
            <person name="Dudek N.K."/>
            <person name="Sun C.L."/>
            <person name="Burstein D."/>
            <person name="Kantor R.S."/>
            <person name="Aliaga Goltsman D.S."/>
            <person name="Bik E.M."/>
            <person name="Thomas B.C."/>
            <person name="Banfield J.F."/>
            <person name="Relman D.A."/>
        </authorList>
    </citation>
    <scope>NUCLEOTIDE SEQUENCE [LARGE SCALE GENOMIC DNA]</scope>
    <source>
        <strain evidence="3">DOLJORAL78_47_16</strain>
    </source>
</reference>
<proteinExistence type="predicted"/>
<evidence type="ECO:0000256" key="1">
    <source>
        <dbReference type="ARBA" id="ARBA00023118"/>
    </source>
</evidence>
<evidence type="ECO:0000313" key="3">
    <source>
        <dbReference type="EMBL" id="PIE31966.1"/>
    </source>
</evidence>
<dbReference type="CDD" id="cd09726">
    <property type="entry name" value="RAMP_I_III"/>
    <property type="match status" value="1"/>
</dbReference>
<sequence>MKYEFHAQFQVKNKEDIKSVTRQQERFASFDVPSRINLLAQGIVLPEKSYAQVGDRNTSMGLKQLVHNSDKYDTHIGDMRTKFMSPLKLITPHPERELLPDFSFYLSFSFRLAKPYISKDDESFYIIDNPLKKEKVFKVPYIAPSSWKGNFREALRLGQGLHDGSDQMRLLFGNSRESDEYRAGRLHFYPTYFNEMRMDVINPHDRATKAGKLPIYYEIAPAGAQGAFSLLYVPFDTIGQEKQERQAATFEHLELVQKGLEAMFLEYGFSAKKTSGYGVIEETFPEVHQTTLWVKNIPIYRTDNSQQQRQPMSKMAEWKQKLYQMQTHSRKEDTTFSSFQEMKQLIERIKHEAGVNRS</sequence>
<dbReference type="Pfam" id="PF03787">
    <property type="entry name" value="RAMPs"/>
    <property type="match status" value="1"/>
</dbReference>
<protein>
    <recommendedName>
        <fullName evidence="2">CRISPR type III-associated protein domain-containing protein</fullName>
    </recommendedName>
</protein>
<feature type="domain" description="CRISPR type III-associated protein" evidence="2">
    <location>
        <begin position="123"/>
        <end position="281"/>
    </location>
</feature>
<evidence type="ECO:0000313" key="4">
    <source>
        <dbReference type="Proteomes" id="UP000230821"/>
    </source>
</evidence>
<accession>A0A2G6K8E3</accession>
<dbReference type="EMBL" id="PDSK01000122">
    <property type="protein sequence ID" value="PIE31966.1"/>
    <property type="molecule type" value="Genomic_DNA"/>
</dbReference>
<gene>
    <name evidence="3" type="ORF">CSA56_16845</name>
</gene>
<dbReference type="GO" id="GO:0051607">
    <property type="term" value="P:defense response to virus"/>
    <property type="evidence" value="ECO:0007669"/>
    <property type="project" value="UniProtKB-KW"/>
</dbReference>
<dbReference type="Proteomes" id="UP000230821">
    <property type="component" value="Unassembled WGS sequence"/>
</dbReference>
<organism evidence="3 4">
    <name type="scientific">candidate division KSB3 bacterium</name>
    <dbReference type="NCBI Taxonomy" id="2044937"/>
    <lineage>
        <taxon>Bacteria</taxon>
        <taxon>candidate division KSB3</taxon>
    </lineage>
</organism>
<evidence type="ECO:0000259" key="2">
    <source>
        <dbReference type="Pfam" id="PF03787"/>
    </source>
</evidence>